<feature type="region of interest" description="Disordered" evidence="1">
    <location>
        <begin position="134"/>
        <end position="157"/>
    </location>
</feature>
<dbReference type="PANTHER" id="PTHR34779">
    <property type="entry name" value="OS09G0542900 PROTEIN"/>
    <property type="match status" value="1"/>
</dbReference>
<evidence type="ECO:0000313" key="2">
    <source>
        <dbReference type="EMBL" id="CAJ1973179.1"/>
    </source>
</evidence>
<evidence type="ECO:0008006" key="4">
    <source>
        <dbReference type="Google" id="ProtNLM"/>
    </source>
</evidence>
<dbReference type="PANTHER" id="PTHR34779:SF2">
    <property type="entry name" value="SYRINGOLIDE-INDUCED PROTEIN 14-1-1"/>
    <property type="match status" value="1"/>
</dbReference>
<dbReference type="EMBL" id="OY731406">
    <property type="protein sequence ID" value="CAJ1973179.1"/>
    <property type="molecule type" value="Genomic_DNA"/>
</dbReference>
<reference evidence="2" key="1">
    <citation type="submission" date="2023-10" db="EMBL/GenBank/DDBJ databases">
        <authorList>
            <person name="Domelevo Entfellner J.-B."/>
        </authorList>
    </citation>
    <scope>NUCLEOTIDE SEQUENCE</scope>
</reference>
<dbReference type="Gramene" id="rna-AYBTSS11_LOCUS25239">
    <property type="protein sequence ID" value="CAJ1973179.1"/>
    <property type="gene ID" value="gene-AYBTSS11_LOCUS25239"/>
</dbReference>
<feature type="compositionally biased region" description="Basic residues" evidence="1">
    <location>
        <begin position="81"/>
        <end position="90"/>
    </location>
</feature>
<dbReference type="AlphaFoldDB" id="A0AA86VV57"/>
<gene>
    <name evidence="2" type="ORF">AYBTSS11_LOCUS25239</name>
</gene>
<protein>
    <recommendedName>
        <fullName evidence="4">Syringolide-induced protein 14-1-1</fullName>
    </recommendedName>
</protein>
<dbReference type="InterPro" id="IPR038796">
    <property type="entry name" value="At1g76070-like"/>
</dbReference>
<evidence type="ECO:0000313" key="3">
    <source>
        <dbReference type="Proteomes" id="UP001189624"/>
    </source>
</evidence>
<feature type="compositionally biased region" description="Polar residues" evidence="1">
    <location>
        <begin position="103"/>
        <end position="113"/>
    </location>
</feature>
<proteinExistence type="predicted"/>
<keyword evidence="3" id="KW-1185">Reference proteome</keyword>
<evidence type="ECO:0000256" key="1">
    <source>
        <dbReference type="SAM" id="MobiDB-lite"/>
    </source>
</evidence>
<sequence length="263" mass="29505">MEKQLKFRNKILKALPKAVAAVTVTFQNPPFSPGRDHKSKPIASMIPHEARRKTHNRNGIDGIYSQEPTSPKISCMGQIKHKKKKIKQAKNKSVITRPKETRNVASNKSSSASRDTEVKKHAFTFQKMLLFHAAKPKSEGRKSNASAPGDISNRNNALGDAARAPHVNHMKKFSSGRDTLANFDWKVAQMAPDEAEIDYYSDDYRVESSDDEEEEEEVMIPFSAPILVGGGVGVLNLKPRKEINLWKRRTMAPPMPLQLHRAN</sequence>
<accession>A0AA86VV57</accession>
<dbReference type="Proteomes" id="UP001189624">
    <property type="component" value="Chromosome 9"/>
</dbReference>
<name>A0AA86VV57_9FABA</name>
<organism evidence="2 3">
    <name type="scientific">Sphenostylis stenocarpa</name>
    <dbReference type="NCBI Taxonomy" id="92480"/>
    <lineage>
        <taxon>Eukaryota</taxon>
        <taxon>Viridiplantae</taxon>
        <taxon>Streptophyta</taxon>
        <taxon>Embryophyta</taxon>
        <taxon>Tracheophyta</taxon>
        <taxon>Spermatophyta</taxon>
        <taxon>Magnoliopsida</taxon>
        <taxon>eudicotyledons</taxon>
        <taxon>Gunneridae</taxon>
        <taxon>Pentapetalae</taxon>
        <taxon>rosids</taxon>
        <taxon>fabids</taxon>
        <taxon>Fabales</taxon>
        <taxon>Fabaceae</taxon>
        <taxon>Papilionoideae</taxon>
        <taxon>50 kb inversion clade</taxon>
        <taxon>NPAAA clade</taxon>
        <taxon>indigoferoid/millettioid clade</taxon>
        <taxon>Phaseoleae</taxon>
        <taxon>Sphenostylis</taxon>
    </lineage>
</organism>
<feature type="region of interest" description="Disordered" evidence="1">
    <location>
        <begin position="81"/>
        <end position="118"/>
    </location>
</feature>